<dbReference type="InterPro" id="IPR050847">
    <property type="entry name" value="SASP_DNA-binding"/>
</dbReference>
<proteinExistence type="predicted"/>
<dbReference type="PANTHER" id="PTHR36107:SF1">
    <property type="entry name" value="SMALL, ACID-SOLUBLE SPORE PROTEIN A"/>
    <property type="match status" value="1"/>
</dbReference>
<evidence type="ECO:0000313" key="3">
    <source>
        <dbReference type="Proteomes" id="UP001601059"/>
    </source>
</evidence>
<comment type="caution">
    <text evidence="2">The sequence shown here is derived from an EMBL/GenBank/DDBJ whole genome shotgun (WGS) entry which is preliminary data.</text>
</comment>
<reference evidence="2 3" key="1">
    <citation type="submission" date="2024-08" db="EMBL/GenBank/DDBJ databases">
        <title>Two novel Cytobacillus novel species.</title>
        <authorList>
            <person name="Liu G."/>
        </authorList>
    </citation>
    <scope>NUCLEOTIDE SEQUENCE [LARGE SCALE GENOMIC DNA]</scope>
    <source>
        <strain evidence="2 3">FJAT-54145</strain>
    </source>
</reference>
<organism evidence="2 3">
    <name type="scientific">Cytobacillus spartinae</name>
    <dbReference type="NCBI Taxonomy" id="3299023"/>
    <lineage>
        <taxon>Bacteria</taxon>
        <taxon>Bacillati</taxon>
        <taxon>Bacillota</taxon>
        <taxon>Bacilli</taxon>
        <taxon>Bacillales</taxon>
        <taxon>Bacillaceae</taxon>
        <taxon>Cytobacillus</taxon>
    </lineage>
</organism>
<comment type="function">
    <text evidence="1">SASP are bound to spore DNA. They are double-stranded DNA-binding proteins that cause DNA to change to an a-like conformation. They protect the DNA backbone from chemical and enzymatic cleavage and are thus involved in dormant spore's high resistance to UV light.</text>
</comment>
<dbReference type="InterPro" id="IPR001448">
    <property type="entry name" value="SASP_alpha/beta-type"/>
</dbReference>
<sequence length="90" mass="9984">MARRKRPLVPGARGALDQLKAQVMEKQGYQVDKEHPENVKYEVAEERNVPLKKGYNGTLTSHQAGKVGGPIGGNMVKELVRMAQESLNKK</sequence>
<gene>
    <name evidence="2" type="ORF">ACFYKX_13460</name>
</gene>
<protein>
    <submittedName>
        <fullName evidence="2">Small, acid-soluble spore protein, alpha/beta type</fullName>
    </submittedName>
</protein>
<dbReference type="InterPro" id="IPR038300">
    <property type="entry name" value="SASP_sf_alpha/beta"/>
</dbReference>
<evidence type="ECO:0000256" key="1">
    <source>
        <dbReference type="ARBA" id="ARBA00003863"/>
    </source>
</evidence>
<dbReference type="Gene3D" id="6.10.10.80">
    <property type="entry name" value="Small, acid-soluble spore protein, alpha/beta type-like"/>
    <property type="match status" value="1"/>
</dbReference>
<accession>A0ABW6KBQ7</accession>
<name>A0ABW6KBQ7_9BACI</name>
<dbReference type="RefSeq" id="WP_389361576.1">
    <property type="nucleotide sequence ID" value="NZ_JBIACK010000006.1"/>
</dbReference>
<evidence type="ECO:0000313" key="2">
    <source>
        <dbReference type="EMBL" id="MFE8701606.1"/>
    </source>
</evidence>
<dbReference type="Proteomes" id="UP001601059">
    <property type="component" value="Unassembled WGS sequence"/>
</dbReference>
<keyword evidence="3" id="KW-1185">Reference proteome</keyword>
<dbReference type="Pfam" id="PF00269">
    <property type="entry name" value="SASP"/>
    <property type="match status" value="1"/>
</dbReference>
<dbReference type="PANTHER" id="PTHR36107">
    <property type="entry name" value="SMALL, ACID-SOLUBLE SPORE PROTEIN A"/>
    <property type="match status" value="1"/>
</dbReference>
<dbReference type="EMBL" id="JBIACK010000006">
    <property type="protein sequence ID" value="MFE8701606.1"/>
    <property type="molecule type" value="Genomic_DNA"/>
</dbReference>